<feature type="chain" id="PRO_5002077851" evidence="2">
    <location>
        <begin position="22"/>
        <end position="464"/>
    </location>
</feature>
<dbReference type="EMBL" id="KN394288">
    <property type="protein sequence ID" value="KHG10619.1"/>
    <property type="molecule type" value="Genomic_DNA"/>
</dbReference>
<dbReference type="Pfam" id="PF20985">
    <property type="entry name" value="Legum_prodom"/>
    <property type="match status" value="1"/>
</dbReference>
<evidence type="ECO:0000313" key="4">
    <source>
        <dbReference type="EMBL" id="KHG10619.1"/>
    </source>
</evidence>
<dbReference type="InterPro" id="IPR001096">
    <property type="entry name" value="Peptidase_C13"/>
</dbReference>
<accession>A0A0B0NFK8</accession>
<organism evidence="4 5">
    <name type="scientific">Gossypium arboreum</name>
    <name type="common">Tree cotton</name>
    <name type="synonym">Gossypium nanking</name>
    <dbReference type="NCBI Taxonomy" id="29729"/>
    <lineage>
        <taxon>Eukaryota</taxon>
        <taxon>Viridiplantae</taxon>
        <taxon>Streptophyta</taxon>
        <taxon>Embryophyta</taxon>
        <taxon>Tracheophyta</taxon>
        <taxon>Spermatophyta</taxon>
        <taxon>Magnoliopsida</taxon>
        <taxon>eudicotyledons</taxon>
        <taxon>Gunneridae</taxon>
        <taxon>Pentapetalae</taxon>
        <taxon>rosids</taxon>
        <taxon>malvids</taxon>
        <taxon>Malvales</taxon>
        <taxon>Malvaceae</taxon>
        <taxon>Malvoideae</taxon>
        <taxon>Gossypium</taxon>
    </lineage>
</organism>
<feature type="signal peptide" evidence="2">
    <location>
        <begin position="1"/>
        <end position="21"/>
    </location>
</feature>
<dbReference type="PRINTS" id="PR00776">
    <property type="entry name" value="HEMOGLOBNASE"/>
</dbReference>
<dbReference type="GO" id="GO:0051603">
    <property type="term" value="P:proteolysis involved in protein catabolic process"/>
    <property type="evidence" value="ECO:0007669"/>
    <property type="project" value="TreeGrafter"/>
</dbReference>
<dbReference type="InterPro" id="IPR046427">
    <property type="entry name" value="Legumain_prodom_sf"/>
</dbReference>
<evidence type="ECO:0000256" key="1">
    <source>
        <dbReference type="ARBA" id="ARBA00009941"/>
    </source>
</evidence>
<dbReference type="Gene3D" id="1.10.132.130">
    <property type="match status" value="2"/>
</dbReference>
<dbReference type="PANTHER" id="PTHR12000:SF50">
    <property type="entry name" value="VACUOLAR-PROCESSING ENZYME GAMMA-ISOZYME"/>
    <property type="match status" value="1"/>
</dbReference>
<keyword evidence="2" id="KW-0732">Signal</keyword>
<protein>
    <submittedName>
        <fullName evidence="4">Vacuolar-processing enzyme</fullName>
    </submittedName>
</protein>
<dbReference type="GO" id="GO:0006624">
    <property type="term" value="P:vacuolar protein processing"/>
    <property type="evidence" value="ECO:0007669"/>
    <property type="project" value="TreeGrafter"/>
</dbReference>
<dbReference type="GO" id="GO:0005773">
    <property type="term" value="C:vacuole"/>
    <property type="evidence" value="ECO:0007669"/>
    <property type="project" value="GOC"/>
</dbReference>
<dbReference type="PIRSF" id="PIRSF019663">
    <property type="entry name" value="Legumain"/>
    <property type="match status" value="1"/>
</dbReference>
<dbReference type="InterPro" id="IPR048501">
    <property type="entry name" value="Legum_prodom"/>
</dbReference>
<dbReference type="GO" id="GO:0004197">
    <property type="term" value="F:cysteine-type endopeptidase activity"/>
    <property type="evidence" value="ECO:0007669"/>
    <property type="project" value="TreeGrafter"/>
</dbReference>
<dbReference type="Pfam" id="PF01650">
    <property type="entry name" value="Peptidase_C13"/>
    <property type="match status" value="1"/>
</dbReference>
<gene>
    <name evidence="4" type="ORF">F383_16469</name>
</gene>
<feature type="domain" description="Legumain prodomain" evidence="3">
    <location>
        <begin position="415"/>
        <end position="457"/>
    </location>
</feature>
<evidence type="ECO:0000313" key="5">
    <source>
        <dbReference type="Proteomes" id="UP000032142"/>
    </source>
</evidence>
<evidence type="ECO:0000259" key="3">
    <source>
        <dbReference type="Pfam" id="PF20985"/>
    </source>
</evidence>
<dbReference type="PANTHER" id="PTHR12000">
    <property type="entry name" value="HEMOGLOBINASE FAMILY MEMBER"/>
    <property type="match status" value="1"/>
</dbReference>
<evidence type="ECO:0000256" key="2">
    <source>
        <dbReference type="SAM" id="SignalP"/>
    </source>
</evidence>
<name>A0A0B0NFK8_GOSAR</name>
<keyword evidence="5" id="KW-1185">Reference proteome</keyword>
<comment type="similarity">
    <text evidence="1">Belongs to the peptidase C13 family.</text>
</comment>
<dbReference type="AlphaFoldDB" id="A0A0B0NFK8"/>
<dbReference type="Gene3D" id="3.40.50.1460">
    <property type="match status" value="1"/>
</dbReference>
<reference evidence="5" key="1">
    <citation type="submission" date="2014-09" db="EMBL/GenBank/DDBJ databases">
        <authorList>
            <person name="Mudge J."/>
            <person name="Ramaraj T."/>
            <person name="Lindquist I.E."/>
            <person name="Bharti A.K."/>
            <person name="Sundararajan A."/>
            <person name="Cameron C.T."/>
            <person name="Woodward J.E."/>
            <person name="May G.D."/>
            <person name="Brubaker C."/>
            <person name="Broadhvest J."/>
            <person name="Wilkins T.A."/>
        </authorList>
    </citation>
    <scope>NUCLEOTIDE SEQUENCE</scope>
    <source>
        <strain evidence="5">cv. AKA8401</strain>
    </source>
</reference>
<proteinExistence type="inferred from homology"/>
<dbReference type="CDD" id="cd21115">
    <property type="entry name" value="legumain_C"/>
    <property type="match status" value="1"/>
</dbReference>
<sequence length="464" mass="51623">MALLVAAVILLLLWLIGFVSAGGDANGDVLWLPYEASRFFHRSDDDEFDGTRWAVLRAGSKTYQNYRHQADVCHAYQLLRKGGLKDENIIVFMYDDIAYNVQNPRPGIIINNPNGAYVYKEVPKDYTGENVAVNNFFNVILGNKAALTGGSGKVVDSGPSDHIFIYYTGNGALVCLVSMPDDSFIYADQLIELLKKKHASGTYKGLVFYLEACDSGSIFEGLLPEGLNIYPRQHRTQARIALQPIVLEVTQVLHQSTIRPVWETYTVLLGWKTATHIICGQRLCRSNMNLSKNGPSNFLSLCGLDLRTVKKRTPRSHVMQYGDIALSKDAHFAYFGTNPANDNFTFVDVDSLQPPTAVVNQRDADLVYILEKAPEGSAEKTEAQKQLVEIMSCRMRTDYSVKLIGMLLFERGPEVRTFETHCGKLTQYGMKHTRSFANICNTGIQTEQVVEASAQACASIPIGH</sequence>
<dbReference type="Proteomes" id="UP000032142">
    <property type="component" value="Unassembled WGS sequence"/>
</dbReference>